<comment type="caution">
    <text evidence="4">The sequence shown here is derived from an EMBL/GenBank/DDBJ whole genome shotgun (WGS) entry which is preliminary data.</text>
</comment>
<dbReference type="InterPro" id="IPR008139">
    <property type="entry name" value="SaposinB_dom"/>
</dbReference>
<dbReference type="SUPFAM" id="SSF47862">
    <property type="entry name" value="Saposin"/>
    <property type="match status" value="1"/>
</dbReference>
<protein>
    <recommendedName>
        <fullName evidence="3">Saposin B-type domain-containing protein</fullName>
    </recommendedName>
</protein>
<name>A0AAE1Z953_SCHME</name>
<feature type="signal peptide" evidence="2">
    <location>
        <begin position="1"/>
        <end position="15"/>
    </location>
</feature>
<sequence>MKFILTITLIELIFSLHQFKIIGNSSFCAFHNKTNILKLCGKCLTAVTYLQSIVVEEVQNQRIENWIEELCKLTGSFNITCSALIAEYITDIAERINSTDPTSLCRAIHLCNL</sequence>
<evidence type="ECO:0000259" key="3">
    <source>
        <dbReference type="PROSITE" id="PS50015"/>
    </source>
</evidence>
<feature type="domain" description="Saposin B-type" evidence="3">
    <location>
        <begin position="36"/>
        <end position="113"/>
    </location>
</feature>
<organism evidence="4 5">
    <name type="scientific">Schistosoma mekongi</name>
    <name type="common">Parasitic worm</name>
    <dbReference type="NCBI Taxonomy" id="38744"/>
    <lineage>
        <taxon>Eukaryota</taxon>
        <taxon>Metazoa</taxon>
        <taxon>Spiralia</taxon>
        <taxon>Lophotrochozoa</taxon>
        <taxon>Platyhelminthes</taxon>
        <taxon>Trematoda</taxon>
        <taxon>Digenea</taxon>
        <taxon>Strigeidida</taxon>
        <taxon>Schistosomatoidea</taxon>
        <taxon>Schistosomatidae</taxon>
        <taxon>Schistosoma</taxon>
    </lineage>
</organism>
<dbReference type="AlphaFoldDB" id="A0AAE1Z953"/>
<keyword evidence="5" id="KW-1185">Reference proteome</keyword>
<feature type="chain" id="PRO_5042065653" description="Saposin B-type domain-containing protein" evidence="2">
    <location>
        <begin position="16"/>
        <end position="113"/>
    </location>
</feature>
<gene>
    <name evidence="4" type="ORF">MN116_007075</name>
</gene>
<keyword evidence="1" id="KW-1015">Disulfide bond</keyword>
<keyword evidence="2" id="KW-0732">Signal</keyword>
<evidence type="ECO:0000313" key="4">
    <source>
        <dbReference type="EMBL" id="KAK4469532.1"/>
    </source>
</evidence>
<dbReference type="PROSITE" id="PS50015">
    <property type="entry name" value="SAP_B"/>
    <property type="match status" value="1"/>
</dbReference>
<dbReference type="Gene3D" id="1.10.225.10">
    <property type="entry name" value="Saposin-like"/>
    <property type="match status" value="1"/>
</dbReference>
<dbReference type="EMBL" id="JALJAT010000005">
    <property type="protein sequence ID" value="KAK4469532.1"/>
    <property type="molecule type" value="Genomic_DNA"/>
</dbReference>
<dbReference type="InterPro" id="IPR011001">
    <property type="entry name" value="Saposin-like"/>
</dbReference>
<accession>A0AAE1Z953</accession>
<evidence type="ECO:0000256" key="2">
    <source>
        <dbReference type="SAM" id="SignalP"/>
    </source>
</evidence>
<reference evidence="4" key="2">
    <citation type="journal article" date="2023" name="Infect Dis Poverty">
        <title>Chromosome-scale genome of the human blood fluke Schistosoma mekongi and its implications for public health.</title>
        <authorList>
            <person name="Zhou M."/>
            <person name="Xu L."/>
            <person name="Xu D."/>
            <person name="Chen W."/>
            <person name="Khan J."/>
            <person name="Hu Y."/>
            <person name="Huang H."/>
            <person name="Wei H."/>
            <person name="Zhang Y."/>
            <person name="Chusongsang P."/>
            <person name="Tanasarnprasert K."/>
            <person name="Hu X."/>
            <person name="Limpanont Y."/>
            <person name="Lv Z."/>
        </authorList>
    </citation>
    <scope>NUCLEOTIDE SEQUENCE</scope>
    <source>
        <strain evidence="4">LV_2022a</strain>
    </source>
</reference>
<evidence type="ECO:0000313" key="5">
    <source>
        <dbReference type="Proteomes" id="UP001292079"/>
    </source>
</evidence>
<evidence type="ECO:0000256" key="1">
    <source>
        <dbReference type="ARBA" id="ARBA00023157"/>
    </source>
</evidence>
<reference evidence="4" key="1">
    <citation type="submission" date="2022-04" db="EMBL/GenBank/DDBJ databases">
        <authorList>
            <person name="Xu L."/>
            <person name="Lv Z."/>
        </authorList>
    </citation>
    <scope>NUCLEOTIDE SEQUENCE</scope>
    <source>
        <strain evidence="4">LV_2022a</strain>
    </source>
</reference>
<dbReference type="Proteomes" id="UP001292079">
    <property type="component" value="Unassembled WGS sequence"/>
</dbReference>
<dbReference type="SMART" id="SM00741">
    <property type="entry name" value="SapB"/>
    <property type="match status" value="1"/>
</dbReference>
<proteinExistence type="predicted"/>